<dbReference type="EMBL" id="JARIHO010000101">
    <property type="protein sequence ID" value="KAJ7304597.1"/>
    <property type="molecule type" value="Genomic_DNA"/>
</dbReference>
<keyword evidence="3" id="KW-0862">Zinc</keyword>
<dbReference type="InterPro" id="IPR002893">
    <property type="entry name" value="Znf_MYND"/>
</dbReference>
<keyword evidence="8" id="KW-1185">Reference proteome</keyword>
<evidence type="ECO:0000256" key="5">
    <source>
        <dbReference type="SAM" id="MobiDB-lite"/>
    </source>
</evidence>
<comment type="caution">
    <text evidence="7">The sequence shown here is derived from an EMBL/GenBank/DDBJ whole genome shotgun (WGS) entry which is preliminary data.</text>
</comment>
<protein>
    <recommendedName>
        <fullName evidence="6">MYND-type domain-containing protein</fullName>
    </recommendedName>
</protein>
<keyword evidence="2 4" id="KW-0863">Zinc-finger</keyword>
<reference evidence="7" key="1">
    <citation type="submission" date="2023-03" db="EMBL/GenBank/DDBJ databases">
        <title>Massive genome expansion in bonnet fungi (Mycena s.s.) driven by repeated elements and novel gene families across ecological guilds.</title>
        <authorList>
            <consortium name="Lawrence Berkeley National Laboratory"/>
            <person name="Harder C.B."/>
            <person name="Miyauchi S."/>
            <person name="Viragh M."/>
            <person name="Kuo A."/>
            <person name="Thoen E."/>
            <person name="Andreopoulos B."/>
            <person name="Lu D."/>
            <person name="Skrede I."/>
            <person name="Drula E."/>
            <person name="Henrissat B."/>
            <person name="Morin E."/>
            <person name="Kohler A."/>
            <person name="Barry K."/>
            <person name="LaButti K."/>
            <person name="Morin E."/>
            <person name="Salamov A."/>
            <person name="Lipzen A."/>
            <person name="Mereny Z."/>
            <person name="Hegedus B."/>
            <person name="Baldrian P."/>
            <person name="Stursova M."/>
            <person name="Weitz H."/>
            <person name="Taylor A."/>
            <person name="Grigoriev I.V."/>
            <person name="Nagy L.G."/>
            <person name="Martin F."/>
            <person name="Kauserud H."/>
        </authorList>
    </citation>
    <scope>NUCLEOTIDE SEQUENCE</scope>
    <source>
        <strain evidence="7">CBHHK002</strain>
    </source>
</reference>
<organism evidence="7 8">
    <name type="scientific">Mycena albidolilacea</name>
    <dbReference type="NCBI Taxonomy" id="1033008"/>
    <lineage>
        <taxon>Eukaryota</taxon>
        <taxon>Fungi</taxon>
        <taxon>Dikarya</taxon>
        <taxon>Basidiomycota</taxon>
        <taxon>Agaricomycotina</taxon>
        <taxon>Agaricomycetes</taxon>
        <taxon>Agaricomycetidae</taxon>
        <taxon>Agaricales</taxon>
        <taxon>Marasmiineae</taxon>
        <taxon>Mycenaceae</taxon>
        <taxon>Mycena</taxon>
    </lineage>
</organism>
<sequence length="686" mass="76763">MHDSLHLRNVSKLPKSIRVIVLVFSSRLLDLKRFFQSTAFAAATGSLEDFMQLSMAIVHSDSDLRTQPAAIFALPVLYLHLDPSTIPTPDALDNASRPTCIDAACTALQALSYFTDLPVFPNCVDACWDLWQRAWPWIQFFHTYWVYIPGYDPKEQAAARLCHCFLVTRLRAHTKTRYVSSAQPGLRSILSRAWTALLLDNDVVEGPDLFARSSCLLPALVRGIEIPENLEEVVGGADGSFDRLVSAIIKQMSLIVTSTQTDTIVISALANAVGLLVIPESEWKEEWISVLLRRGIIAPVVAALRALTSRAAARFPQELTFSTQGSCYIDFVTFFVGPGNGRVFADLPGGIIPLALVSHAVLTQMKKALNDVQKLADDRRFRESPVFDQWEKLVILAKMRIAVLDSWEAADRLSSLACDNMLCGKIKPKTNFKRCSGCQSANYCSADCQLTDWLDGHQVLCDELRCARSQYPEIASTRERGFMRALMNHDYQLLVHDISRREVLFMRDCPGEDHIVVLDYTKPGGVRFQVDSKNAIVPHGHLDVELPVQWDRLTRSGGRMEMHFMYLLEGLQFKPRVFPLHADSAEFHEGLSTIAKFCPFKPGTPEEKRHDRDGIRASDTAEFWSTGRFFTAFPQPGSLSPPQSESLSSPHTESQPTLGELAAEVRRLREEINGIPPPSYSDMDHV</sequence>
<dbReference type="PROSITE" id="PS50865">
    <property type="entry name" value="ZF_MYND_2"/>
    <property type="match status" value="1"/>
</dbReference>
<evidence type="ECO:0000313" key="7">
    <source>
        <dbReference type="EMBL" id="KAJ7304597.1"/>
    </source>
</evidence>
<dbReference type="GO" id="GO:0008270">
    <property type="term" value="F:zinc ion binding"/>
    <property type="evidence" value="ECO:0007669"/>
    <property type="project" value="UniProtKB-KW"/>
</dbReference>
<gene>
    <name evidence="7" type="ORF">DFH08DRAFT_945206</name>
</gene>
<evidence type="ECO:0000256" key="4">
    <source>
        <dbReference type="PROSITE-ProRule" id="PRU00134"/>
    </source>
</evidence>
<dbReference type="Gene3D" id="6.10.140.2220">
    <property type="match status" value="1"/>
</dbReference>
<proteinExistence type="predicted"/>
<dbReference type="Proteomes" id="UP001218218">
    <property type="component" value="Unassembled WGS sequence"/>
</dbReference>
<feature type="region of interest" description="Disordered" evidence="5">
    <location>
        <begin position="634"/>
        <end position="659"/>
    </location>
</feature>
<dbReference type="SUPFAM" id="SSF144232">
    <property type="entry name" value="HIT/MYND zinc finger-like"/>
    <property type="match status" value="1"/>
</dbReference>
<evidence type="ECO:0000256" key="3">
    <source>
        <dbReference type="ARBA" id="ARBA00022833"/>
    </source>
</evidence>
<accession>A0AAD6Z320</accession>
<evidence type="ECO:0000313" key="8">
    <source>
        <dbReference type="Proteomes" id="UP001218218"/>
    </source>
</evidence>
<keyword evidence="1" id="KW-0479">Metal-binding</keyword>
<feature type="domain" description="MYND-type" evidence="6">
    <location>
        <begin position="420"/>
        <end position="461"/>
    </location>
</feature>
<feature type="compositionally biased region" description="Low complexity" evidence="5">
    <location>
        <begin position="634"/>
        <end position="650"/>
    </location>
</feature>
<evidence type="ECO:0000259" key="6">
    <source>
        <dbReference type="PROSITE" id="PS50865"/>
    </source>
</evidence>
<dbReference type="AlphaFoldDB" id="A0AAD6Z320"/>
<evidence type="ECO:0000256" key="2">
    <source>
        <dbReference type="ARBA" id="ARBA00022771"/>
    </source>
</evidence>
<evidence type="ECO:0000256" key="1">
    <source>
        <dbReference type="ARBA" id="ARBA00022723"/>
    </source>
</evidence>
<name>A0AAD6Z320_9AGAR</name>
<dbReference type="Pfam" id="PF01753">
    <property type="entry name" value="zf-MYND"/>
    <property type="match status" value="1"/>
</dbReference>